<dbReference type="GO" id="GO:0010340">
    <property type="term" value="F:carboxyl-O-methyltransferase activity"/>
    <property type="evidence" value="ECO:0007669"/>
    <property type="project" value="UniProtKB-UniRule"/>
</dbReference>
<dbReference type="InterPro" id="IPR029063">
    <property type="entry name" value="SAM-dependent_MTases_sf"/>
</dbReference>
<evidence type="ECO:0000256" key="2">
    <source>
        <dbReference type="ARBA" id="ARBA00004746"/>
    </source>
</evidence>
<dbReference type="CDD" id="cd02440">
    <property type="entry name" value="AdoMet_MTases"/>
    <property type="match status" value="1"/>
</dbReference>
<comment type="pathway">
    <text evidence="2 8">Cofactor biosynthesis; biotin biosynthesis.</text>
</comment>
<evidence type="ECO:0000313" key="13">
    <source>
        <dbReference type="Proteomes" id="UP000255066"/>
    </source>
</evidence>
<dbReference type="RefSeq" id="WP_058523017.1">
    <property type="nucleotide sequence ID" value="NZ_CAAAHV010000001.1"/>
</dbReference>
<reference evidence="10 12" key="1">
    <citation type="submission" date="2015-11" db="EMBL/GenBank/DDBJ databases">
        <title>Genomic analysis of 38 Legionella species identifies large and diverse effector repertoires.</title>
        <authorList>
            <person name="Burstein D."/>
            <person name="Amaro F."/>
            <person name="Zusman T."/>
            <person name="Lifshitz Z."/>
            <person name="Cohen O."/>
            <person name="Gilbert J.A."/>
            <person name="Pupko T."/>
            <person name="Shuman H.A."/>
            <person name="Segal G."/>
        </authorList>
    </citation>
    <scope>NUCLEOTIDE SEQUENCE [LARGE SCALE GENOMIC DNA]</scope>
    <source>
        <strain evidence="10 12">CDC#1407-AL-14</strain>
    </source>
</reference>
<dbReference type="EMBL" id="LNXT01000011">
    <property type="protein sequence ID" value="KTC74302.1"/>
    <property type="molecule type" value="Genomic_DNA"/>
</dbReference>
<evidence type="ECO:0000256" key="7">
    <source>
        <dbReference type="ARBA" id="ARBA00022756"/>
    </source>
</evidence>
<dbReference type="GO" id="GO:0009102">
    <property type="term" value="P:biotin biosynthetic process"/>
    <property type="evidence" value="ECO:0007669"/>
    <property type="project" value="UniProtKB-UniRule"/>
</dbReference>
<evidence type="ECO:0000313" key="11">
    <source>
        <dbReference type="EMBL" id="STX32580.1"/>
    </source>
</evidence>
<comment type="function">
    <text evidence="8">Converts the free carboxyl group of a malonyl-thioester to its methyl ester by transfer of a methyl group from S-adenosyl-L-methionine (SAM). It allows to synthesize pimeloyl-ACP via the fatty acid synthetic pathway.</text>
</comment>
<evidence type="ECO:0000256" key="5">
    <source>
        <dbReference type="ARBA" id="ARBA00022679"/>
    </source>
</evidence>
<dbReference type="EC" id="2.1.1.197" evidence="3 8"/>
<name>A0A378ICM1_9GAMM</name>
<dbReference type="GO" id="GO:0102130">
    <property type="term" value="F:malonyl-CoA methyltransferase activity"/>
    <property type="evidence" value="ECO:0007669"/>
    <property type="project" value="UniProtKB-EC"/>
</dbReference>
<dbReference type="EMBL" id="UGNW01000001">
    <property type="protein sequence ID" value="STX32580.1"/>
    <property type="molecule type" value="Genomic_DNA"/>
</dbReference>
<organism evidence="11 13">
    <name type="scientific">Legionella birminghamensis</name>
    <dbReference type="NCBI Taxonomy" id="28083"/>
    <lineage>
        <taxon>Bacteria</taxon>
        <taxon>Pseudomonadati</taxon>
        <taxon>Pseudomonadota</taxon>
        <taxon>Gammaproteobacteria</taxon>
        <taxon>Legionellales</taxon>
        <taxon>Legionellaceae</taxon>
        <taxon>Legionella</taxon>
    </lineage>
</organism>
<gene>
    <name evidence="8 11" type="primary">bioC</name>
    <name evidence="10" type="ORF">Lbir_0888</name>
    <name evidence="11" type="ORF">NCTC12437_02374</name>
</gene>
<evidence type="ECO:0000256" key="1">
    <source>
        <dbReference type="ARBA" id="ARBA00000852"/>
    </source>
</evidence>
<accession>A0A378ICM1</accession>
<evidence type="ECO:0000313" key="12">
    <source>
        <dbReference type="Proteomes" id="UP000054735"/>
    </source>
</evidence>
<dbReference type="Pfam" id="PF08241">
    <property type="entry name" value="Methyltransf_11"/>
    <property type="match status" value="1"/>
</dbReference>
<comment type="catalytic activity">
    <reaction evidence="1 8">
        <text>malonyl-[ACP] + S-adenosyl-L-methionine = malonyl-[ACP] methyl ester + S-adenosyl-L-homocysteine</text>
        <dbReference type="Rhea" id="RHEA:17105"/>
        <dbReference type="Rhea" id="RHEA-COMP:9623"/>
        <dbReference type="Rhea" id="RHEA-COMP:9954"/>
        <dbReference type="ChEBI" id="CHEBI:57856"/>
        <dbReference type="ChEBI" id="CHEBI:59789"/>
        <dbReference type="ChEBI" id="CHEBI:78449"/>
        <dbReference type="ChEBI" id="CHEBI:78845"/>
        <dbReference type="EC" id="2.1.1.197"/>
    </reaction>
</comment>
<keyword evidence="7 8" id="KW-0093">Biotin biosynthesis</keyword>
<evidence type="ECO:0000256" key="6">
    <source>
        <dbReference type="ARBA" id="ARBA00022691"/>
    </source>
</evidence>
<dbReference type="GO" id="GO:0032259">
    <property type="term" value="P:methylation"/>
    <property type="evidence" value="ECO:0007669"/>
    <property type="project" value="UniProtKB-KW"/>
</dbReference>
<dbReference type="UniPathway" id="UPA00078"/>
<dbReference type="PANTHER" id="PTHR13090">
    <property type="entry name" value="ARGININE-HYDROXYLASE NDUFAF5, MITOCHONDRIAL"/>
    <property type="match status" value="1"/>
</dbReference>
<dbReference type="Proteomes" id="UP000054735">
    <property type="component" value="Unassembled WGS sequence"/>
</dbReference>
<evidence type="ECO:0000256" key="3">
    <source>
        <dbReference type="ARBA" id="ARBA00012327"/>
    </source>
</evidence>
<dbReference type="AlphaFoldDB" id="A0A378ICM1"/>
<comment type="similarity">
    <text evidence="8">Belongs to the methyltransferase superfamily.</text>
</comment>
<evidence type="ECO:0000256" key="4">
    <source>
        <dbReference type="ARBA" id="ARBA00022603"/>
    </source>
</evidence>
<dbReference type="SUPFAM" id="SSF53335">
    <property type="entry name" value="S-adenosyl-L-methionine-dependent methyltransferases"/>
    <property type="match status" value="1"/>
</dbReference>
<dbReference type="HAMAP" id="MF_00835">
    <property type="entry name" value="BioC"/>
    <property type="match status" value="1"/>
</dbReference>
<dbReference type="STRING" id="28083.Lbir_0888"/>
<evidence type="ECO:0000313" key="10">
    <source>
        <dbReference type="EMBL" id="KTC74302.1"/>
    </source>
</evidence>
<dbReference type="InterPro" id="IPR013216">
    <property type="entry name" value="Methyltransf_11"/>
</dbReference>
<dbReference type="Proteomes" id="UP000255066">
    <property type="component" value="Unassembled WGS sequence"/>
</dbReference>
<dbReference type="InterPro" id="IPR011814">
    <property type="entry name" value="BioC"/>
</dbReference>
<proteinExistence type="inferred from homology"/>
<dbReference type="NCBIfam" id="TIGR02072">
    <property type="entry name" value="BioC"/>
    <property type="match status" value="1"/>
</dbReference>
<dbReference type="OrthoDB" id="9760689at2"/>
<feature type="domain" description="Methyltransferase type 11" evidence="9">
    <location>
        <begin position="47"/>
        <end position="143"/>
    </location>
</feature>
<keyword evidence="5 8" id="KW-0808">Transferase</keyword>
<evidence type="ECO:0000259" key="9">
    <source>
        <dbReference type="Pfam" id="PF08241"/>
    </source>
</evidence>
<dbReference type="PANTHER" id="PTHR13090:SF1">
    <property type="entry name" value="ARGININE-HYDROXYLASE NDUFAF5, MITOCHONDRIAL"/>
    <property type="match status" value="1"/>
</dbReference>
<keyword evidence="4 8" id="KW-0489">Methyltransferase</keyword>
<keyword evidence="12" id="KW-1185">Reference proteome</keyword>
<dbReference type="GO" id="GO:0008757">
    <property type="term" value="F:S-adenosylmethionine-dependent methyltransferase activity"/>
    <property type="evidence" value="ECO:0007669"/>
    <property type="project" value="InterPro"/>
</dbReference>
<protein>
    <recommendedName>
        <fullName evidence="3 8">Malonyl-[acyl-carrier protein] O-methyltransferase</fullName>
        <shortName evidence="8">Malonyl-ACP O-methyltransferase</shortName>
        <ecNumber evidence="3 8">2.1.1.197</ecNumber>
    </recommendedName>
    <alternativeName>
        <fullName evidence="8">Biotin synthesis protein BioC</fullName>
    </alternativeName>
</protein>
<dbReference type="InterPro" id="IPR050602">
    <property type="entry name" value="Malonyl-ACP_OMT"/>
</dbReference>
<evidence type="ECO:0000256" key="8">
    <source>
        <dbReference type="HAMAP-Rule" id="MF_00835"/>
    </source>
</evidence>
<dbReference type="Gene3D" id="3.40.50.150">
    <property type="entry name" value="Vaccinia Virus protein VP39"/>
    <property type="match status" value="1"/>
</dbReference>
<keyword evidence="6 8" id="KW-0949">S-adenosyl-L-methionine</keyword>
<reference evidence="11 13" key="2">
    <citation type="submission" date="2018-06" db="EMBL/GenBank/DDBJ databases">
        <authorList>
            <consortium name="Pathogen Informatics"/>
            <person name="Doyle S."/>
        </authorList>
    </citation>
    <scope>NUCLEOTIDE SEQUENCE [LARGE SCALE GENOMIC DNA]</scope>
    <source>
        <strain evidence="11 13">NCTC12437</strain>
    </source>
</reference>
<sequence length="284" mass="32906">MNPNIEVCNAFNRHAAEYEQAAKIQNEIGQRLFDRLSFLKITPRYVLDLGSGTGLFTAQLKKKYPNAQIIGLDLAYGMLLQARQKQRLWRKWPLVNADMMKLPFADRVFDLVFANQVVHWSQPPLAVFKELNRVMNVNGCLMFSTLGPDTFKELRSSWNSADSYAHTNEFADMHDVGDELLRQGFLDPVIDMELLTVHYKSITQLVSNLKSQGVRNINPMRNHGLTGCKAWKKFEENYQTFCTENNKYPLSYEVVYGHSWKGERHRDDEVFIPVSQIRKAQRKI</sequence>